<dbReference type="EMBL" id="LCRI01000025">
    <property type="protein sequence ID" value="KKW32376.1"/>
    <property type="molecule type" value="Genomic_DNA"/>
</dbReference>
<gene>
    <name evidence="2" type="ORF">UY77_C0025G0002</name>
</gene>
<dbReference type="SUPFAM" id="SSF53098">
    <property type="entry name" value="Ribonuclease H-like"/>
    <property type="match status" value="1"/>
</dbReference>
<protein>
    <submittedName>
        <fullName evidence="2">DEAD/DEAH box helicase domain protein</fullName>
    </submittedName>
</protein>
<keyword evidence="2" id="KW-0347">Helicase</keyword>
<keyword evidence="2" id="KW-0067">ATP-binding</keyword>
<comment type="caution">
    <text evidence="2">The sequence shown here is derived from an EMBL/GenBank/DDBJ whole genome shotgun (WGS) entry which is preliminary data.</text>
</comment>
<dbReference type="InterPro" id="IPR038720">
    <property type="entry name" value="YprB_RNase_H-like_dom"/>
</dbReference>
<dbReference type="AlphaFoldDB" id="A0A0G1XN56"/>
<reference evidence="2 3" key="1">
    <citation type="journal article" date="2015" name="Nature">
        <title>rRNA introns, odd ribosomes, and small enigmatic genomes across a large radiation of phyla.</title>
        <authorList>
            <person name="Brown C.T."/>
            <person name="Hug L.A."/>
            <person name="Thomas B.C."/>
            <person name="Sharon I."/>
            <person name="Castelle C.J."/>
            <person name="Singh A."/>
            <person name="Wilkins M.J."/>
            <person name="Williams K.H."/>
            <person name="Banfield J.F."/>
        </authorList>
    </citation>
    <scope>NUCLEOTIDE SEQUENCE [LARGE SCALE GENOMIC DNA]</scope>
</reference>
<evidence type="ECO:0000259" key="1">
    <source>
        <dbReference type="Pfam" id="PF13482"/>
    </source>
</evidence>
<accession>A0A0G1XN56</accession>
<feature type="domain" description="YprB ribonuclease H-like" evidence="1">
    <location>
        <begin position="6"/>
        <end position="153"/>
    </location>
</feature>
<dbReference type="Pfam" id="PF13482">
    <property type="entry name" value="RNase_H_2"/>
    <property type="match status" value="1"/>
</dbReference>
<dbReference type="GO" id="GO:0003676">
    <property type="term" value="F:nucleic acid binding"/>
    <property type="evidence" value="ECO:0007669"/>
    <property type="project" value="InterPro"/>
</dbReference>
<proteinExistence type="predicted"/>
<dbReference type="InterPro" id="IPR012337">
    <property type="entry name" value="RNaseH-like_sf"/>
</dbReference>
<dbReference type="InterPro" id="IPR036397">
    <property type="entry name" value="RNaseH_sf"/>
</dbReference>
<name>A0A0G1XN56_9BACT</name>
<keyword evidence="2" id="KW-0547">Nucleotide-binding</keyword>
<keyword evidence="2" id="KW-0378">Hydrolase</keyword>
<dbReference type="GO" id="GO:0004386">
    <property type="term" value="F:helicase activity"/>
    <property type="evidence" value="ECO:0007669"/>
    <property type="project" value="UniProtKB-KW"/>
</dbReference>
<evidence type="ECO:0000313" key="3">
    <source>
        <dbReference type="Proteomes" id="UP000034711"/>
    </source>
</evidence>
<dbReference type="Gene3D" id="3.30.420.10">
    <property type="entry name" value="Ribonuclease H-like superfamily/Ribonuclease H"/>
    <property type="match status" value="1"/>
</dbReference>
<evidence type="ECO:0000313" key="2">
    <source>
        <dbReference type="EMBL" id="KKW32376.1"/>
    </source>
</evidence>
<sequence>MANEIVFDIETQNTFQEVGAYDHAKLKISVVGVYFYQTNEYRCFEEHEFPELWPRLEHAERIIGYNSKAFDVPVMNNYYPGDLGRLPHLDIMQEIEKFLGFRLKLDDVAAASLGHRKSGHGLQAVEWWRKGEKEKVKQYCLDDVRLTKELYEYGLKYRALAYEDRLQGRKGIPVDFVLKKVAAPSINLTIPL</sequence>
<organism evidence="2 3">
    <name type="scientific">Candidatus Uhrbacteria bacterium GW2011_GWA2_53_10</name>
    <dbReference type="NCBI Taxonomy" id="1618980"/>
    <lineage>
        <taxon>Bacteria</taxon>
        <taxon>Candidatus Uhriibacteriota</taxon>
    </lineage>
</organism>
<dbReference type="Proteomes" id="UP000034711">
    <property type="component" value="Unassembled WGS sequence"/>
</dbReference>